<dbReference type="Gene3D" id="3.40.920.10">
    <property type="entry name" value="Pyruvate-ferredoxin oxidoreductase, PFOR, domain III"/>
    <property type="match status" value="1"/>
</dbReference>
<dbReference type="InterPro" id="IPR002880">
    <property type="entry name" value="Pyrv_Fd/Flavodoxin_OxRdtase_N"/>
</dbReference>
<keyword evidence="6" id="KW-1185">Reference proteome</keyword>
<dbReference type="Pfam" id="PF20169">
    <property type="entry name" value="DUF6537"/>
    <property type="match status" value="1"/>
</dbReference>
<keyword evidence="1" id="KW-0560">Oxidoreductase</keyword>
<dbReference type="EMBL" id="JAAKZX010000098">
    <property type="protein sequence ID" value="NGO45647.1"/>
    <property type="molecule type" value="Genomic_DNA"/>
</dbReference>
<feature type="domain" description="DUF6537" evidence="4">
    <location>
        <begin position="942"/>
        <end position="1138"/>
    </location>
</feature>
<accession>A0ABX0E3B7</accession>
<evidence type="ECO:0000313" key="5">
    <source>
        <dbReference type="EMBL" id="NGO45647.1"/>
    </source>
</evidence>
<dbReference type="InterPro" id="IPR046667">
    <property type="entry name" value="DUF6537"/>
</dbReference>
<dbReference type="InterPro" id="IPR002869">
    <property type="entry name" value="Pyrv_flavodox_OxRed_cen"/>
</dbReference>
<dbReference type="Gene3D" id="3.40.50.970">
    <property type="match status" value="1"/>
</dbReference>
<dbReference type="NCBIfam" id="NF009588">
    <property type="entry name" value="PRK13029.1"/>
    <property type="match status" value="1"/>
</dbReference>
<dbReference type="InterPro" id="IPR051457">
    <property type="entry name" value="2-oxoacid:Fd_oxidoreductase"/>
</dbReference>
<feature type="region of interest" description="Disordered" evidence="2">
    <location>
        <begin position="1144"/>
        <end position="1165"/>
    </location>
</feature>
<reference evidence="5 6" key="1">
    <citation type="submission" date="2020-02" db="EMBL/GenBank/DDBJ databases">
        <title>Whole-genome analyses of novel actinobacteria.</title>
        <authorList>
            <person name="Sahin N."/>
            <person name="Tokatli A."/>
        </authorList>
    </citation>
    <scope>NUCLEOTIDE SEQUENCE [LARGE SCALE GENOMIC DNA]</scope>
    <source>
        <strain evidence="5 6">YC419</strain>
    </source>
</reference>
<dbReference type="Pfam" id="PF01558">
    <property type="entry name" value="POR"/>
    <property type="match status" value="1"/>
</dbReference>
<dbReference type="InterPro" id="IPR029061">
    <property type="entry name" value="THDP-binding"/>
</dbReference>
<sequence length="1165" mass="126301">MSLDDRYALTAGRVQLTGVQALARLPVDQHRRDQTAGRRVATFISGYEGSPLAGLDLELGRRRDLLTANDITFQPGLNEEAAATAIQGSQLVNTFDGANRDGVLGVWYGKAPGLDRASDAIRHGNLMGAHPAGGALVVVGDDPAAKSSSVPCSSEFTFADLAIPFLYPGDSQDVLDLGLHAVELSRASGLWVGLKIVTAVADGSSTVDLTAGQRSDLPLLPKGSKNHVPTGRLLQPTLGPLERDQLTTRLRIAREYAALNKLNTIWGRGEADRIGIVAAGRIWQELTATLRKVGLDPADLDSTPVRLLKVGMPWPLEPQVVEEFASGLDEVLVLEEKRPFMESAFRDILYRTPGAPRITGKTDPDGRDLVPSWGELDVDTLAPRVHRRLAAHGIAVADPDRDPTVAAGRTTLAFAPAMKRAPYFCSGCPHSSSARSAGDTLVGGGIGCHALVLLMDQKQVGSVTGLCQMGGEGLQWIGMSPHTDRDHFVQNLGDGTFDHSGSLAIRAAVASGVNITYRLLYNSAVAMTGGQQPASGMSLPQIIDVLRAEGVARIIVTTEDPTRHRHRTLPRDVPVWHRDRMDDALGELAATSGVTVLVHDQECATEKRRKRRRGVTPTPQKRVFINERICEGCGDCGRKSNCLSVQPVLTELGRKTQIHQSSCNADDSCLKGDCPAFMTVTPGRPTKDQPERPTLADGESPAPRPVVSTTAFNIRLTGIGGTGVVTVSQVLAMAGLLAGWTVRSLDQTGLAQKGGAVVSDVRFHRTGPGDSNKLAHGECDLYLGCDLLVAADPANLSAAAADRTIAVVDTTEVPTGQMVTDASLEFPDLEELVAPIAAAARPGPEFFDARAMVLTLFGDDQFTNMFLLGVGFQKGALPLPSTVIEEAIQLNAVAVEENLQAFRRGRQYVSDPVALRSALAWSRPALDAQADPWAGLPGETELDRIVRTRSNDLASYQDSGYAQRYSSLIEAVRDKESQILPGSTTLAEAAGRYLYKLMAYKDEYEVARLALDPAVETTLADQFGQGAKAAWHLHPPMLRALGMDRKLQLKGWFRPVFAVLRGMRRIRGTRWDPFGRAQVRVIERQLRDEYAELLRRLIRDLAPRNHAIAVSLAQLPDMIRGYEQLKLDNVARYHERQSELLDQFDTTLTPTNRRRPPAKLTDWLR</sequence>
<evidence type="ECO:0000256" key="1">
    <source>
        <dbReference type="ARBA" id="ARBA00023002"/>
    </source>
</evidence>
<evidence type="ECO:0000256" key="2">
    <source>
        <dbReference type="SAM" id="MobiDB-lite"/>
    </source>
</evidence>
<feature type="domain" description="Pyruvate/ketoisovalerate oxidoreductase catalytic" evidence="3">
    <location>
        <begin position="720"/>
        <end position="907"/>
    </location>
</feature>
<dbReference type="SUPFAM" id="SSF53323">
    <property type="entry name" value="Pyruvate-ferredoxin oxidoreductase, PFOR, domain III"/>
    <property type="match status" value="1"/>
</dbReference>
<protein>
    <submittedName>
        <fullName evidence="5">Indolepyruvate ferredoxin oxidoreductase family protein</fullName>
    </submittedName>
</protein>
<dbReference type="PANTHER" id="PTHR48084">
    <property type="entry name" value="2-OXOGLUTARATE OXIDOREDUCTASE SUBUNIT KORB-RELATED"/>
    <property type="match status" value="1"/>
</dbReference>
<organism evidence="5 6">
    <name type="scientific">Streptomyces ureilyticus</name>
    <dbReference type="NCBI Taxonomy" id="1775131"/>
    <lineage>
        <taxon>Bacteria</taxon>
        <taxon>Bacillati</taxon>
        <taxon>Actinomycetota</taxon>
        <taxon>Actinomycetes</taxon>
        <taxon>Kitasatosporales</taxon>
        <taxon>Streptomycetaceae</taxon>
        <taxon>Streptomyces</taxon>
    </lineage>
</organism>
<dbReference type="PANTHER" id="PTHR48084:SF3">
    <property type="entry name" value="SUBUNIT OF PYRUVATE:FLAVODOXIN OXIDOREDUCTASE"/>
    <property type="match status" value="1"/>
</dbReference>
<dbReference type="Proteomes" id="UP001518140">
    <property type="component" value="Unassembled WGS sequence"/>
</dbReference>
<feature type="region of interest" description="Disordered" evidence="2">
    <location>
        <begin position="680"/>
        <end position="706"/>
    </location>
</feature>
<evidence type="ECO:0000259" key="3">
    <source>
        <dbReference type="Pfam" id="PF01558"/>
    </source>
</evidence>
<gene>
    <name evidence="5" type="ORF">G6048_27085</name>
</gene>
<dbReference type="SUPFAM" id="SSF52518">
    <property type="entry name" value="Thiamin diphosphate-binding fold (THDP-binding)"/>
    <property type="match status" value="2"/>
</dbReference>
<proteinExistence type="predicted"/>
<name>A0ABX0E3B7_9ACTN</name>
<dbReference type="NCBIfam" id="NF009589">
    <property type="entry name" value="PRK13030.1"/>
    <property type="match status" value="1"/>
</dbReference>
<dbReference type="InterPro" id="IPR019752">
    <property type="entry name" value="Pyrv/ketoisovalerate_OxRed_cat"/>
</dbReference>
<evidence type="ECO:0000259" key="4">
    <source>
        <dbReference type="Pfam" id="PF20169"/>
    </source>
</evidence>
<comment type="caution">
    <text evidence="5">The sequence shown here is derived from an EMBL/GenBank/DDBJ whole genome shotgun (WGS) entry which is preliminary data.</text>
</comment>
<evidence type="ECO:0000313" key="6">
    <source>
        <dbReference type="Proteomes" id="UP001518140"/>
    </source>
</evidence>
<dbReference type="CDD" id="cd07034">
    <property type="entry name" value="TPP_PYR_PFOR_IOR-alpha_like"/>
    <property type="match status" value="1"/>
</dbReference>